<dbReference type="Pfam" id="PF19263">
    <property type="entry name" value="DUF5906"/>
    <property type="match status" value="1"/>
</dbReference>
<gene>
    <name evidence="7" type="ORF">CON73_14470</name>
</gene>
<dbReference type="InterPro" id="IPR051620">
    <property type="entry name" value="ORF904-like_C"/>
</dbReference>
<keyword evidence="1" id="KW-0547">Nucleotide-binding</keyword>
<dbReference type="Proteomes" id="UP000225320">
    <property type="component" value="Unassembled WGS sequence"/>
</dbReference>
<evidence type="ECO:0000256" key="4">
    <source>
        <dbReference type="ARBA" id="ARBA00022840"/>
    </source>
</evidence>
<keyword evidence="3" id="KW-0347">Helicase</keyword>
<proteinExistence type="predicted"/>
<dbReference type="Pfam" id="PF03288">
    <property type="entry name" value="Pox_D5"/>
    <property type="match status" value="1"/>
</dbReference>
<dbReference type="GO" id="GO:0016787">
    <property type="term" value="F:hydrolase activity"/>
    <property type="evidence" value="ECO:0007669"/>
    <property type="project" value="UniProtKB-KW"/>
</dbReference>
<dbReference type="InterPro" id="IPR014015">
    <property type="entry name" value="Helicase_SF3_DNA-vir"/>
</dbReference>
<evidence type="ECO:0000256" key="1">
    <source>
        <dbReference type="ARBA" id="ARBA00022741"/>
    </source>
</evidence>
<dbReference type="InterPro" id="IPR045455">
    <property type="entry name" value="NrS-1_pol-like_helicase"/>
</dbReference>
<organism evidence="7 8">
    <name type="scientific">Bacillus toyonensis</name>
    <dbReference type="NCBI Taxonomy" id="155322"/>
    <lineage>
        <taxon>Bacteria</taxon>
        <taxon>Bacillati</taxon>
        <taxon>Bacillota</taxon>
        <taxon>Bacilli</taxon>
        <taxon>Bacillales</taxon>
        <taxon>Bacillaceae</taxon>
        <taxon>Bacillus</taxon>
        <taxon>Bacillus cereus group</taxon>
    </lineage>
</organism>
<evidence type="ECO:0000256" key="5">
    <source>
        <dbReference type="SAM" id="MobiDB-lite"/>
    </source>
</evidence>
<evidence type="ECO:0000313" key="7">
    <source>
        <dbReference type="EMBL" id="PGG92152.1"/>
    </source>
</evidence>
<dbReference type="Pfam" id="PF08708">
    <property type="entry name" value="PriCT_1"/>
    <property type="match status" value="1"/>
</dbReference>
<accession>A0A2B7W6C4</accession>
<keyword evidence="4" id="KW-0067">ATP-binding</keyword>
<dbReference type="RefSeq" id="WP_141548303.1">
    <property type="nucleotide sequence ID" value="NZ_NVOI01000048.1"/>
</dbReference>
<sequence>KTKEELLAWEKSLGWLGLVIPHGYEVIDVDDNQEGKLIYNILHAEGLEFHAIKTPNGYQFIFKANQISEGQAADCLTLAGFEVDYRLPMKGYIVLPRGNTEDREWIHIANSELSTTPYYFKRLKHAKERPFTLPIGEGGRNDTLFKHLCRLVEFNVNKDEIERVAHFMNKYLITPSMDDREVHKTLSSALKNKPSGNTYNQNEERSVSTSMTDSSGGEKINYKATARMFSEQNEIINNDNVFFYFNQNTGIWRDNADRYFKRQISDFLGDKATPKRASDIFNMMKIDTYEDDSSITYQDMNKNPKAVVFNNGTYYVDKGEFVPKFEPKEYNTVKIDANFNEDIFNNNPVPTATMEFLGNVLDPQEVTFVFEWIGYCMIKGYDIQKFVFLYGDGDNGKSTLINLISLILGQNNVSSVSLNSLQNERFSRVQLYNKLFNSVADISDDFYSSSDFIKALTGDDSIMVEYKGRDGFMMRNFAKLMFSCNKLPSFKDNTNGLNRRVIILPMTKVPKEKRKIESFFNKEERERCIIYSLLSIQQVYENGKQFTISERMQKMQDDWTEENDNVALFLKDCCEFGTQHKTKAQEFYTEYKNYCFDNNYKALGKKNWKERMINNGICPIRTKESTFYMGAKFVGEH</sequence>
<comment type="caution">
    <text evidence="7">The sequence shown here is derived from an EMBL/GenBank/DDBJ whole genome shotgun (WGS) entry which is preliminary data.</text>
</comment>
<protein>
    <recommendedName>
        <fullName evidence="6">SF3 helicase domain-containing protein</fullName>
    </recommendedName>
</protein>
<dbReference type="PROSITE" id="PS51206">
    <property type="entry name" value="SF3_HELICASE_1"/>
    <property type="match status" value="1"/>
</dbReference>
<dbReference type="InterPro" id="IPR027417">
    <property type="entry name" value="P-loop_NTPase"/>
</dbReference>
<dbReference type="EMBL" id="NVOI01000048">
    <property type="protein sequence ID" value="PGG92152.1"/>
    <property type="molecule type" value="Genomic_DNA"/>
</dbReference>
<dbReference type="Pfam" id="PF08706">
    <property type="entry name" value="D5_N"/>
    <property type="match status" value="1"/>
</dbReference>
<dbReference type="SMART" id="SM00942">
    <property type="entry name" value="PriCT_1"/>
    <property type="match status" value="1"/>
</dbReference>
<dbReference type="InterPro" id="IPR006500">
    <property type="entry name" value="Helicase_put_C_phage/plasmid"/>
</dbReference>
<keyword evidence="2" id="KW-0378">Hydrolase</keyword>
<feature type="compositionally biased region" description="Polar residues" evidence="5">
    <location>
        <begin position="190"/>
        <end position="215"/>
    </location>
</feature>
<dbReference type="InterPro" id="IPR014820">
    <property type="entry name" value="PriCT_1"/>
</dbReference>
<dbReference type="PANTHER" id="PTHR35372">
    <property type="entry name" value="ATP BINDING PROTEIN-RELATED"/>
    <property type="match status" value="1"/>
</dbReference>
<evidence type="ECO:0000259" key="6">
    <source>
        <dbReference type="PROSITE" id="PS51206"/>
    </source>
</evidence>
<dbReference type="InterPro" id="IPR004968">
    <property type="entry name" value="DNA_primase/NTPase_C"/>
</dbReference>
<dbReference type="InterPro" id="IPR014818">
    <property type="entry name" value="Phage/plasmid_primase_P4_C"/>
</dbReference>
<evidence type="ECO:0000313" key="8">
    <source>
        <dbReference type="Proteomes" id="UP000225320"/>
    </source>
</evidence>
<reference evidence="7 8" key="1">
    <citation type="submission" date="2017-09" db="EMBL/GenBank/DDBJ databases">
        <title>Large-scale bioinformatics analysis of Bacillus genomes uncovers conserved roles of natural products in bacterial physiology.</title>
        <authorList>
            <consortium name="Agbiome Team Llc"/>
            <person name="Bleich R.M."/>
            <person name="Grubbs K.J."/>
            <person name="Santa Maria K.C."/>
            <person name="Allen S.E."/>
            <person name="Farag S."/>
            <person name="Shank E.A."/>
            <person name="Bowers A."/>
        </authorList>
    </citation>
    <scope>NUCLEOTIDE SEQUENCE [LARGE SCALE GENOMIC DNA]</scope>
    <source>
        <strain evidence="7 8">AFS094862</strain>
    </source>
</reference>
<dbReference type="SUPFAM" id="SSF52540">
    <property type="entry name" value="P-loop containing nucleoside triphosphate hydrolases"/>
    <property type="match status" value="1"/>
</dbReference>
<feature type="region of interest" description="Disordered" evidence="5">
    <location>
        <begin position="190"/>
        <end position="217"/>
    </location>
</feature>
<dbReference type="Gene3D" id="3.40.50.300">
    <property type="entry name" value="P-loop containing nucleotide triphosphate hydrolases"/>
    <property type="match status" value="1"/>
</dbReference>
<dbReference type="GO" id="GO:0005524">
    <property type="term" value="F:ATP binding"/>
    <property type="evidence" value="ECO:0007669"/>
    <property type="project" value="UniProtKB-KW"/>
</dbReference>
<dbReference type="PANTHER" id="PTHR35372:SF2">
    <property type="entry name" value="SF3 HELICASE DOMAIN-CONTAINING PROTEIN"/>
    <property type="match status" value="1"/>
</dbReference>
<dbReference type="GO" id="GO:0004386">
    <property type="term" value="F:helicase activity"/>
    <property type="evidence" value="ECO:0007669"/>
    <property type="project" value="UniProtKB-KW"/>
</dbReference>
<evidence type="ECO:0000256" key="3">
    <source>
        <dbReference type="ARBA" id="ARBA00022806"/>
    </source>
</evidence>
<dbReference type="AlphaFoldDB" id="A0A2B7W6C4"/>
<evidence type="ECO:0000256" key="2">
    <source>
        <dbReference type="ARBA" id="ARBA00022801"/>
    </source>
</evidence>
<dbReference type="NCBIfam" id="TIGR01613">
    <property type="entry name" value="primase_Cterm"/>
    <property type="match status" value="1"/>
</dbReference>
<name>A0A2B7W6C4_9BACI</name>
<feature type="non-terminal residue" evidence="7">
    <location>
        <position position="1"/>
    </location>
</feature>
<feature type="domain" description="SF3 helicase" evidence="6">
    <location>
        <begin position="364"/>
        <end position="518"/>
    </location>
</feature>